<dbReference type="GO" id="GO:0005975">
    <property type="term" value="P:carbohydrate metabolic process"/>
    <property type="evidence" value="ECO:0007669"/>
    <property type="project" value="UniProtKB-ARBA"/>
</dbReference>
<dbReference type="CDD" id="cd00146">
    <property type="entry name" value="PKD"/>
    <property type="match status" value="2"/>
</dbReference>
<dbReference type="Pfam" id="PF18911">
    <property type="entry name" value="PKD_4"/>
    <property type="match status" value="1"/>
</dbReference>
<dbReference type="RefSeq" id="WP_143416605.1">
    <property type="nucleotide sequence ID" value="NZ_VJXR01000001.1"/>
</dbReference>
<dbReference type="SUPFAM" id="SSF49299">
    <property type="entry name" value="PKD domain"/>
    <property type="match status" value="2"/>
</dbReference>
<feature type="transmembrane region" description="Helical" evidence="1">
    <location>
        <begin position="549"/>
        <end position="575"/>
    </location>
</feature>
<proteinExistence type="predicted"/>
<dbReference type="AlphaFoldDB" id="A0A552WXT7"/>
<sequence length="639" mass="64016">MNRLRLFQDMAPGADFEFTVFAPDGTNVGTVPSAIGWTAWLPVPAALVNGRGVWTVLIDRAPGSSVAQPALLPSPTSPGNAVDEPYVSPYGNRLEGVLGVEFDGQELTPTVPSVTALVTLGPCDAAGIRGPTTLEVGFAPPLPPGWTYQVVWTTGVGPPITVGGTVPPGGPPLPSVTRAVVYVPGTYYPTASVVLTSPAGAATAQTIAFDSPGPAGTGVVVPPCPAPCHDIAISGPPRPCLPTGSSASVAVTITATFTPAMPTYAGPVTWQIRDGSGNLLPLGVPAPSGHSLTRSLGLGKYEVTASITRPAGCDPAMVSDSITVNVVDCNCATFTVDELTASSTDGCTFTFSAAVSPAPGVTTTYEWDFGSGPDPTKPNSPTCTHTFPAGTVGPRTVTLTARSPGCAQSVSTTVTVNCPTAPSCPTIAGPITVSETSPCTFDFVVPITNPSGAPVTITWDFGDGSSGAGASVTHSYTPGTYTVVARISSPGCPDSQASTTATCATTPPPPPPPPTGGGGCLCLAVVILALLLIAVAAVLFFAWACGGFLAFGAFSAATTAASAGLVLLGLWIALCRDCTAIRVLIDWATKLVVVALVAAAILALIGLPMCAMGALIVAGLLGVVLGVLNLGRGIIGCPA</sequence>
<dbReference type="InterPro" id="IPR013783">
    <property type="entry name" value="Ig-like_fold"/>
</dbReference>
<comment type="caution">
    <text evidence="3">The sequence shown here is derived from an EMBL/GenBank/DDBJ whole genome shotgun (WGS) entry which is preliminary data.</text>
</comment>
<name>A0A552WXT7_9MICO</name>
<keyword evidence="4" id="KW-1185">Reference proteome</keyword>
<keyword evidence="1" id="KW-0812">Transmembrane</keyword>
<feature type="domain" description="PKD" evidence="2">
    <location>
        <begin position="451"/>
        <end position="477"/>
    </location>
</feature>
<reference evidence="3 4" key="1">
    <citation type="submission" date="2019-07" db="EMBL/GenBank/DDBJ databases">
        <title>Georgenia wutianyii sp. nov. and Georgenia *** sp. nov. isolated from plateau pika (Ochotona curzoniae) in the Qinghai-Tibet plateau of China.</title>
        <authorList>
            <person name="Tian Z."/>
        </authorList>
    </citation>
    <scope>NUCLEOTIDE SEQUENCE [LARGE SCALE GENOMIC DNA]</scope>
    <source>
        <strain evidence="3 4">Z446</strain>
    </source>
</reference>
<dbReference type="InterPro" id="IPR000601">
    <property type="entry name" value="PKD_dom"/>
</dbReference>
<feature type="transmembrane region" description="Helical" evidence="1">
    <location>
        <begin position="611"/>
        <end position="631"/>
    </location>
</feature>
<gene>
    <name evidence="3" type="ORF">FJ693_00685</name>
</gene>
<dbReference type="InterPro" id="IPR022409">
    <property type="entry name" value="PKD/Chitinase_dom"/>
</dbReference>
<dbReference type="Proteomes" id="UP000318693">
    <property type="component" value="Unassembled WGS sequence"/>
</dbReference>
<evidence type="ECO:0000313" key="3">
    <source>
        <dbReference type="EMBL" id="TRW47651.1"/>
    </source>
</evidence>
<feature type="transmembrane region" description="Helical" evidence="1">
    <location>
        <begin position="587"/>
        <end position="605"/>
    </location>
</feature>
<feature type="domain" description="PKD" evidence="2">
    <location>
        <begin position="332"/>
        <end position="387"/>
    </location>
</feature>
<feature type="transmembrane region" description="Helical" evidence="1">
    <location>
        <begin position="520"/>
        <end position="543"/>
    </location>
</feature>
<dbReference type="Pfam" id="PF00801">
    <property type="entry name" value="PKD"/>
    <property type="match status" value="1"/>
</dbReference>
<dbReference type="SMART" id="SM00089">
    <property type="entry name" value="PKD"/>
    <property type="match status" value="2"/>
</dbReference>
<dbReference type="InterPro" id="IPR035986">
    <property type="entry name" value="PKD_dom_sf"/>
</dbReference>
<protein>
    <submittedName>
        <fullName evidence="3">PKD domain-containing protein</fullName>
    </submittedName>
</protein>
<dbReference type="PROSITE" id="PS50093">
    <property type="entry name" value="PKD"/>
    <property type="match status" value="2"/>
</dbReference>
<evidence type="ECO:0000259" key="2">
    <source>
        <dbReference type="PROSITE" id="PS50093"/>
    </source>
</evidence>
<keyword evidence="1" id="KW-0472">Membrane</keyword>
<accession>A0A552WXT7</accession>
<dbReference type="Gene3D" id="2.60.40.10">
    <property type="entry name" value="Immunoglobulins"/>
    <property type="match status" value="2"/>
</dbReference>
<evidence type="ECO:0000256" key="1">
    <source>
        <dbReference type="SAM" id="Phobius"/>
    </source>
</evidence>
<evidence type="ECO:0000313" key="4">
    <source>
        <dbReference type="Proteomes" id="UP000318693"/>
    </source>
</evidence>
<organism evidence="3 4">
    <name type="scientific">Georgenia yuyongxinii</name>
    <dbReference type="NCBI Taxonomy" id="2589797"/>
    <lineage>
        <taxon>Bacteria</taxon>
        <taxon>Bacillati</taxon>
        <taxon>Actinomycetota</taxon>
        <taxon>Actinomycetes</taxon>
        <taxon>Micrococcales</taxon>
        <taxon>Bogoriellaceae</taxon>
        <taxon>Georgenia</taxon>
    </lineage>
</organism>
<keyword evidence="1" id="KW-1133">Transmembrane helix</keyword>
<dbReference type="EMBL" id="VJXR01000001">
    <property type="protein sequence ID" value="TRW47651.1"/>
    <property type="molecule type" value="Genomic_DNA"/>
</dbReference>